<proteinExistence type="predicted"/>
<dbReference type="GO" id="GO:0016020">
    <property type="term" value="C:membrane"/>
    <property type="evidence" value="ECO:0007669"/>
    <property type="project" value="InterPro"/>
</dbReference>
<evidence type="ECO:0000259" key="3">
    <source>
        <dbReference type="Pfam" id="PF06580"/>
    </source>
</evidence>
<keyword evidence="4" id="KW-0808">Transferase</keyword>
<dbReference type="EMBL" id="AP025314">
    <property type="protein sequence ID" value="BDD10162.1"/>
    <property type="molecule type" value="Genomic_DNA"/>
</dbReference>
<gene>
    <name evidence="4" type="ORF">FUAX_25940</name>
</gene>
<keyword evidence="1" id="KW-0175">Coiled coil</keyword>
<feature type="transmembrane region" description="Helical" evidence="2">
    <location>
        <begin position="35"/>
        <end position="52"/>
    </location>
</feature>
<evidence type="ECO:0000256" key="2">
    <source>
        <dbReference type="SAM" id="Phobius"/>
    </source>
</evidence>
<dbReference type="AlphaFoldDB" id="A0AAU9CXI2"/>
<feature type="domain" description="Signal transduction histidine kinase internal region" evidence="3">
    <location>
        <begin position="168"/>
        <end position="245"/>
    </location>
</feature>
<evidence type="ECO:0000256" key="1">
    <source>
        <dbReference type="SAM" id="Coils"/>
    </source>
</evidence>
<dbReference type="PANTHER" id="PTHR34220:SF7">
    <property type="entry name" value="SENSOR HISTIDINE KINASE YPDA"/>
    <property type="match status" value="1"/>
</dbReference>
<feature type="transmembrane region" description="Helical" evidence="2">
    <location>
        <begin position="124"/>
        <end position="144"/>
    </location>
</feature>
<accession>A0AAU9CXI2</accession>
<dbReference type="KEGG" id="fax:FUAX_25940"/>
<keyword evidence="5" id="KW-1185">Reference proteome</keyword>
<dbReference type="GO" id="GO:0000155">
    <property type="term" value="F:phosphorelay sensor kinase activity"/>
    <property type="evidence" value="ECO:0007669"/>
    <property type="project" value="InterPro"/>
</dbReference>
<dbReference type="InterPro" id="IPR050640">
    <property type="entry name" value="Bact_2-comp_sensor_kinase"/>
</dbReference>
<organism evidence="4 5">
    <name type="scientific">Fulvitalea axinellae</name>
    <dbReference type="NCBI Taxonomy" id="1182444"/>
    <lineage>
        <taxon>Bacteria</taxon>
        <taxon>Pseudomonadati</taxon>
        <taxon>Bacteroidota</taxon>
        <taxon>Cytophagia</taxon>
        <taxon>Cytophagales</taxon>
        <taxon>Persicobacteraceae</taxon>
        <taxon>Fulvitalea</taxon>
    </lineage>
</organism>
<dbReference type="InterPro" id="IPR010559">
    <property type="entry name" value="Sig_transdc_His_kin_internal"/>
</dbReference>
<dbReference type="RefSeq" id="WP_338391735.1">
    <property type="nucleotide sequence ID" value="NZ_AP025314.1"/>
</dbReference>
<sequence>MHWKKIKRNAGLSLIWLGLFATLYSSVAWVGTDYAIVRAITELTLLFSVYQLNKRVLMPRFLLREKKLLGKYAIYLGLTFIVLLILDYIGYEFAFKFVDTDQLYSQIEAWDETPEFTFEDFYELMFGSSFITASLLVVLLVSILNEQNRYDRQREQARKNMAEAKMQAELKYLKAQINPHFLFNALGSLHSMSYMKMEGLPDNIAKLSDMLRYLIYECKEKEVTLEKELVYLKSFIDFQLLRLDNPERVTFEYSLNNPETKIEPMLLEPLVENAFKHSGIDSRDDAFIHIKMSEENGSLNFETVNSVYESPKRKGEPGIGNQNIEHRLELRYPDRYSFFNNQKGNVHRTVLALKLT</sequence>
<reference evidence="4 5" key="1">
    <citation type="submission" date="2021-12" db="EMBL/GenBank/DDBJ databases">
        <title>Genome sequencing of bacteria with rrn-lacking chromosome and rrn-plasmid.</title>
        <authorList>
            <person name="Anda M."/>
            <person name="Iwasaki W."/>
        </authorList>
    </citation>
    <scope>NUCLEOTIDE SEQUENCE [LARGE SCALE GENOMIC DNA]</scope>
    <source>
        <strain evidence="4 5">DSM 100852</strain>
    </source>
</reference>
<keyword evidence="2" id="KW-1133">Transmembrane helix</keyword>
<dbReference type="Proteomes" id="UP001348817">
    <property type="component" value="Chromosome"/>
</dbReference>
<dbReference type="PANTHER" id="PTHR34220">
    <property type="entry name" value="SENSOR HISTIDINE KINASE YPDA"/>
    <property type="match status" value="1"/>
</dbReference>
<feature type="transmembrane region" description="Helical" evidence="2">
    <location>
        <begin position="72"/>
        <end position="91"/>
    </location>
</feature>
<dbReference type="Pfam" id="PF06580">
    <property type="entry name" value="His_kinase"/>
    <property type="match status" value="1"/>
</dbReference>
<keyword evidence="2" id="KW-0472">Membrane</keyword>
<name>A0AAU9CXI2_9BACT</name>
<keyword evidence="2" id="KW-0812">Transmembrane</keyword>
<protein>
    <submittedName>
        <fullName evidence="4">Histidine kinase</fullName>
    </submittedName>
</protein>
<keyword evidence="4" id="KW-0418">Kinase</keyword>
<evidence type="ECO:0000313" key="5">
    <source>
        <dbReference type="Proteomes" id="UP001348817"/>
    </source>
</evidence>
<feature type="coiled-coil region" evidence="1">
    <location>
        <begin position="140"/>
        <end position="167"/>
    </location>
</feature>
<evidence type="ECO:0000313" key="4">
    <source>
        <dbReference type="EMBL" id="BDD10162.1"/>
    </source>
</evidence>